<dbReference type="STRING" id="485915.Dret_0075"/>
<dbReference type="Pfam" id="PF01210">
    <property type="entry name" value="NAD_Gly3P_dh_N"/>
    <property type="match status" value="1"/>
</dbReference>
<dbReference type="eggNOG" id="COG0240">
    <property type="taxonomic scope" value="Bacteria"/>
</dbReference>
<reference evidence="4 5" key="2">
    <citation type="journal article" date="2010" name="Stand. Genomic Sci.">
        <title>Complete genome sequence of Desulfohalobium retbaense type strain (HR(100)).</title>
        <authorList>
            <person name="Spring S."/>
            <person name="Nolan M."/>
            <person name="Lapidus A."/>
            <person name="Glavina Del Rio T."/>
            <person name="Copeland A."/>
            <person name="Tice H."/>
            <person name="Cheng J.F."/>
            <person name="Lucas S."/>
            <person name="Land M."/>
            <person name="Chen F."/>
            <person name="Bruce D."/>
            <person name="Goodwin L."/>
            <person name="Pitluck S."/>
            <person name="Ivanova N."/>
            <person name="Mavromatis K."/>
            <person name="Mikhailova N."/>
            <person name="Pati A."/>
            <person name="Chen A."/>
            <person name="Palaniappan K."/>
            <person name="Hauser L."/>
            <person name="Chang Y.J."/>
            <person name="Jeffries C.D."/>
            <person name="Munk C."/>
            <person name="Kiss H."/>
            <person name="Chain P."/>
            <person name="Han C."/>
            <person name="Brettin T."/>
            <person name="Detter J.C."/>
            <person name="Schuler E."/>
            <person name="Goker M."/>
            <person name="Rohde M."/>
            <person name="Bristow J."/>
            <person name="Eisen J.A."/>
            <person name="Markowitz V."/>
            <person name="Hugenholtz P."/>
            <person name="Kyrpides N.C."/>
            <person name="Klenk H.P."/>
        </authorList>
    </citation>
    <scope>NUCLEOTIDE SEQUENCE [LARGE SCALE GENOMIC DNA]</scope>
    <source>
        <strain evidence="4 5">DSM 5692</strain>
    </source>
</reference>
<keyword evidence="5" id="KW-1185">Reference proteome</keyword>
<dbReference type="InterPro" id="IPR051729">
    <property type="entry name" value="Opine/Lysopine_DH"/>
</dbReference>
<gene>
    <name evidence="4" type="ordered locus">Dret_0075</name>
</gene>
<dbReference type="InterPro" id="IPR003421">
    <property type="entry name" value="Opine_DH"/>
</dbReference>
<dbReference type="InterPro" id="IPR011128">
    <property type="entry name" value="G3P_DH_NAD-dep_N"/>
</dbReference>
<evidence type="ECO:0000313" key="5">
    <source>
        <dbReference type="Proteomes" id="UP000001052"/>
    </source>
</evidence>
<dbReference type="GO" id="GO:0051287">
    <property type="term" value="F:NAD binding"/>
    <property type="evidence" value="ECO:0007669"/>
    <property type="project" value="InterPro"/>
</dbReference>
<reference evidence="5" key="1">
    <citation type="submission" date="2009-09" db="EMBL/GenBank/DDBJ databases">
        <title>The complete chromosome of Desulfohalobium retbaense DSM 5692.</title>
        <authorList>
            <consortium name="US DOE Joint Genome Institute (JGI-PGF)"/>
            <person name="Lucas S."/>
            <person name="Copeland A."/>
            <person name="Lapidus A."/>
            <person name="Glavina del Rio T."/>
            <person name="Dalin E."/>
            <person name="Tice H."/>
            <person name="Bruce D."/>
            <person name="Goodwin L."/>
            <person name="Pitluck S."/>
            <person name="Kyrpides N."/>
            <person name="Mavromatis K."/>
            <person name="Ivanova N."/>
            <person name="Mikhailova N."/>
            <person name="Munk A.C."/>
            <person name="Brettin T."/>
            <person name="Detter J.C."/>
            <person name="Han C."/>
            <person name="Tapia R."/>
            <person name="Larimer F."/>
            <person name="Land M."/>
            <person name="Hauser L."/>
            <person name="Markowitz V."/>
            <person name="Cheng J.-F."/>
            <person name="Hugenholtz P."/>
            <person name="Woyke T."/>
            <person name="Wu D."/>
            <person name="Spring S."/>
            <person name="Klenk H.-P."/>
            <person name="Eisen J.A."/>
        </authorList>
    </citation>
    <scope>NUCLEOTIDE SEQUENCE [LARGE SCALE GENOMIC DNA]</scope>
    <source>
        <strain evidence="5">DSM 5692</strain>
    </source>
</reference>
<dbReference type="AlphaFoldDB" id="C8WZA2"/>
<organism evidence="4 5">
    <name type="scientific">Desulfohalobium retbaense (strain ATCC 49708 / DSM 5692 / JCM 16813 / HR100)</name>
    <dbReference type="NCBI Taxonomy" id="485915"/>
    <lineage>
        <taxon>Bacteria</taxon>
        <taxon>Pseudomonadati</taxon>
        <taxon>Thermodesulfobacteriota</taxon>
        <taxon>Desulfovibrionia</taxon>
        <taxon>Desulfovibrionales</taxon>
        <taxon>Desulfohalobiaceae</taxon>
        <taxon>Desulfohalobium</taxon>
    </lineage>
</organism>
<dbReference type="SMR" id="C8WZA2"/>
<dbReference type="InterPro" id="IPR036291">
    <property type="entry name" value="NAD(P)-bd_dom_sf"/>
</dbReference>
<dbReference type="PANTHER" id="PTHR38015">
    <property type="entry name" value="BLR6086 PROTEIN"/>
    <property type="match status" value="1"/>
</dbReference>
<dbReference type="InterPro" id="IPR008927">
    <property type="entry name" value="6-PGluconate_DH-like_C_sf"/>
</dbReference>
<keyword evidence="1" id="KW-0560">Oxidoreductase</keyword>
<name>C8WZA2_DESRD</name>
<dbReference type="Gene3D" id="3.40.50.720">
    <property type="entry name" value="NAD(P)-binding Rossmann-like Domain"/>
    <property type="match status" value="1"/>
</dbReference>
<accession>C8WZA2</accession>
<feature type="domain" description="Glycerol-3-phosphate dehydrogenase NAD-dependent N-terminal" evidence="2">
    <location>
        <begin position="8"/>
        <end position="105"/>
    </location>
</feature>
<dbReference type="Proteomes" id="UP000001052">
    <property type="component" value="Chromosome"/>
</dbReference>
<dbReference type="HOGENOM" id="CLU_056511_2_0_7"/>
<evidence type="ECO:0000259" key="2">
    <source>
        <dbReference type="Pfam" id="PF01210"/>
    </source>
</evidence>
<dbReference type="EMBL" id="CP001734">
    <property type="protein sequence ID" value="ACV67377.1"/>
    <property type="molecule type" value="Genomic_DNA"/>
</dbReference>
<dbReference type="RefSeq" id="WP_015750536.1">
    <property type="nucleotide sequence ID" value="NC_013223.1"/>
</dbReference>
<dbReference type="PANTHER" id="PTHR38015:SF1">
    <property type="entry name" value="OPINE DEHYDROGENASE DOMAIN-CONTAINING PROTEIN"/>
    <property type="match status" value="1"/>
</dbReference>
<dbReference type="GO" id="GO:0046168">
    <property type="term" value="P:glycerol-3-phosphate catabolic process"/>
    <property type="evidence" value="ECO:0007669"/>
    <property type="project" value="InterPro"/>
</dbReference>
<dbReference type="OrthoDB" id="6135265at2"/>
<evidence type="ECO:0000256" key="1">
    <source>
        <dbReference type="ARBA" id="ARBA00023002"/>
    </source>
</evidence>
<dbReference type="InterPro" id="IPR013328">
    <property type="entry name" value="6PGD_dom2"/>
</dbReference>
<evidence type="ECO:0000259" key="3">
    <source>
        <dbReference type="Pfam" id="PF02317"/>
    </source>
</evidence>
<protein>
    <submittedName>
        <fullName evidence="4">NAD/NADP octopine/nopaline dehydrogenase</fullName>
    </submittedName>
</protein>
<dbReference type="SUPFAM" id="SSF48179">
    <property type="entry name" value="6-phosphogluconate dehydrogenase C-terminal domain-like"/>
    <property type="match status" value="1"/>
</dbReference>
<feature type="domain" description="Opine dehydrogenase" evidence="3">
    <location>
        <begin position="187"/>
        <end position="329"/>
    </location>
</feature>
<dbReference type="Gene3D" id="1.10.1040.10">
    <property type="entry name" value="N-(1-d-carboxylethyl)-l-norvaline Dehydrogenase, domain 2"/>
    <property type="match status" value="1"/>
</dbReference>
<dbReference type="GO" id="GO:0016616">
    <property type="term" value="F:oxidoreductase activity, acting on the CH-OH group of donors, NAD or NADP as acceptor"/>
    <property type="evidence" value="ECO:0007669"/>
    <property type="project" value="InterPro"/>
</dbReference>
<dbReference type="KEGG" id="drt:Dret_0075"/>
<sequence length="364" mass="39194">MSRETVWAIVGGGNGGQSLAGHLSLMGYPVRLYDIFTETVDAINAQGGIEVSGVVEGFGKPELVTTDLGAAVKGADAVMIVAPAVAHKTIAKQCAPYVSAGQTYILHPGATCGALEFRHTLDECNCTPDLAVAETNSLIYACRAPKPGHAVIHGIKDDLVLSTLPAAKNEHVLGVLQEAFPQIVGGANVMQSSLGNANAIMHPAPTLLNTSLIESRHDWYYYREGITPSIGAFVEELDKERVNLAQAFGLDMITIREWYRVAYGVEAETLSEAVKKNPAYAEIRGQKELRTRYLLEDIPTGLVPMIEMGKLMGVDTPRMELVARFGSSLLEEDFFAKGRTLKNLGLAGMGKDDFLQYLQTGVKA</sequence>
<proteinExistence type="predicted"/>
<dbReference type="SUPFAM" id="SSF51735">
    <property type="entry name" value="NAD(P)-binding Rossmann-fold domains"/>
    <property type="match status" value="1"/>
</dbReference>
<evidence type="ECO:0000313" key="4">
    <source>
        <dbReference type="EMBL" id="ACV67377.1"/>
    </source>
</evidence>
<dbReference type="Pfam" id="PF02317">
    <property type="entry name" value="Octopine_DH"/>
    <property type="match status" value="1"/>
</dbReference>